<evidence type="ECO:0000313" key="2">
    <source>
        <dbReference type="EMBL" id="CAE7162689.1"/>
    </source>
</evidence>
<protein>
    <submittedName>
        <fullName evidence="2">Uncharacterized protein</fullName>
    </submittedName>
</protein>
<gene>
    <name evidence="2" type="ORF">SPIL2461_LOCUS570</name>
</gene>
<keyword evidence="3" id="KW-1185">Reference proteome</keyword>
<name>A0A812IRF2_SYMPI</name>
<feature type="region of interest" description="Disordered" evidence="1">
    <location>
        <begin position="1"/>
        <end position="60"/>
    </location>
</feature>
<proteinExistence type="predicted"/>
<evidence type="ECO:0000313" key="3">
    <source>
        <dbReference type="Proteomes" id="UP000649617"/>
    </source>
</evidence>
<dbReference type="AlphaFoldDB" id="A0A812IRF2"/>
<feature type="compositionally biased region" description="Low complexity" evidence="1">
    <location>
        <begin position="28"/>
        <end position="37"/>
    </location>
</feature>
<dbReference type="EMBL" id="CAJNIZ010000463">
    <property type="protein sequence ID" value="CAE7162689.1"/>
    <property type="molecule type" value="Genomic_DNA"/>
</dbReference>
<dbReference type="OrthoDB" id="10415884at2759"/>
<organism evidence="2 3">
    <name type="scientific">Symbiodinium pilosum</name>
    <name type="common">Dinoflagellate</name>
    <dbReference type="NCBI Taxonomy" id="2952"/>
    <lineage>
        <taxon>Eukaryota</taxon>
        <taxon>Sar</taxon>
        <taxon>Alveolata</taxon>
        <taxon>Dinophyceae</taxon>
        <taxon>Suessiales</taxon>
        <taxon>Symbiodiniaceae</taxon>
        <taxon>Symbiodinium</taxon>
    </lineage>
</organism>
<feature type="non-terminal residue" evidence="2">
    <location>
        <position position="1"/>
    </location>
</feature>
<dbReference type="Proteomes" id="UP000649617">
    <property type="component" value="Unassembled WGS sequence"/>
</dbReference>
<comment type="caution">
    <text evidence="2">The sequence shown here is derived from an EMBL/GenBank/DDBJ whole genome shotgun (WGS) entry which is preliminary data.</text>
</comment>
<feature type="non-terminal residue" evidence="2">
    <location>
        <position position="75"/>
    </location>
</feature>
<evidence type="ECO:0000256" key="1">
    <source>
        <dbReference type="SAM" id="MobiDB-lite"/>
    </source>
</evidence>
<accession>A0A812IRF2</accession>
<reference evidence="2" key="1">
    <citation type="submission" date="2021-02" db="EMBL/GenBank/DDBJ databases">
        <authorList>
            <person name="Dougan E. K."/>
            <person name="Rhodes N."/>
            <person name="Thang M."/>
            <person name="Chan C."/>
        </authorList>
    </citation>
    <scope>NUCLEOTIDE SEQUENCE</scope>
</reference>
<sequence length="75" mass="8090">WIHEQANLPNKLLQKGTPMVPDDEASTEEGSSSTEEGQVATGEADGTASPESPPVSFEDTLLIFDWDDTVLPSSW</sequence>